<dbReference type="AlphaFoldDB" id="A0A2T2PCP4"/>
<dbReference type="OrthoDB" id="2788868at2759"/>
<dbReference type="Pfam" id="PF09346">
    <property type="entry name" value="SMI1_KNR4"/>
    <property type="match status" value="1"/>
</dbReference>
<dbReference type="EMBL" id="KZ678128">
    <property type="protein sequence ID" value="PSN75432.1"/>
    <property type="molecule type" value="Genomic_DNA"/>
</dbReference>
<dbReference type="SUPFAM" id="SSF160631">
    <property type="entry name" value="SMI1/KNR4-like"/>
    <property type="match status" value="1"/>
</dbReference>
<evidence type="ECO:0000313" key="2">
    <source>
        <dbReference type="EMBL" id="PSN75432.1"/>
    </source>
</evidence>
<keyword evidence="3" id="KW-1185">Reference proteome</keyword>
<organism evidence="2 3">
    <name type="scientific">Corynespora cassiicola Philippines</name>
    <dbReference type="NCBI Taxonomy" id="1448308"/>
    <lineage>
        <taxon>Eukaryota</taxon>
        <taxon>Fungi</taxon>
        <taxon>Dikarya</taxon>
        <taxon>Ascomycota</taxon>
        <taxon>Pezizomycotina</taxon>
        <taxon>Dothideomycetes</taxon>
        <taxon>Pleosporomycetidae</taxon>
        <taxon>Pleosporales</taxon>
        <taxon>Corynesporascaceae</taxon>
        <taxon>Corynespora</taxon>
    </lineage>
</organism>
<proteinExistence type="predicted"/>
<dbReference type="SMART" id="SM00860">
    <property type="entry name" value="SMI1_KNR4"/>
    <property type="match status" value="1"/>
</dbReference>
<gene>
    <name evidence="2" type="ORF">BS50DRAFT_39920</name>
</gene>
<dbReference type="Gene3D" id="3.40.1580.10">
    <property type="entry name" value="SMI1/KNR4-like"/>
    <property type="match status" value="1"/>
</dbReference>
<dbReference type="InterPro" id="IPR037883">
    <property type="entry name" value="Knr4/Smi1-like_sf"/>
</dbReference>
<sequence length="465" mass="53729">MSHRMGRKFDRHQILRERDPWDVARNAFDIALEYALLGYVDKANELYTLFQTFAGGCKTSWSPGLYFAWDATGLWPDSIPAEERTPEFVSKLETERILWKRDTHKTEEGLDKLIATATGEGKMDAWGEMQIRTDDLVAAIDLALYMNRREKALDILQIFADNFHSTWNDLSKSRQVFRYLKHKALARTIEVDEDKLEAFSKQVYETFSERLEKGAARIYRDVSIKELVKMSDENTIKNAVWEEMDDIDPDDPPSTILCEGATDEQIKALEEKLEHELPDDFKEFLSVTNGMLSYWNGFYGEPRLLGTDEVHVFDGSEQQEAWQDAAVEIGFVTNMSIKPDWPPMDRVIQINTGSEASKFIWLVEPEMGQKLGGAFFEAFMKLPAEEQAHVKQLLEYFHAGVQDANQVRWQTAVWCPQTLSLTTYHSWKEYLEMMAGDTANEDILDEEDDQGRLLHSHDVFAYQLR</sequence>
<accession>A0A2T2PCP4</accession>
<dbReference type="Proteomes" id="UP000240883">
    <property type="component" value="Unassembled WGS sequence"/>
</dbReference>
<evidence type="ECO:0000313" key="3">
    <source>
        <dbReference type="Proteomes" id="UP000240883"/>
    </source>
</evidence>
<name>A0A2T2PCP4_CORCC</name>
<evidence type="ECO:0000259" key="1">
    <source>
        <dbReference type="SMART" id="SM00860"/>
    </source>
</evidence>
<feature type="domain" description="Knr4/Smi1-like" evidence="1">
    <location>
        <begin position="260"/>
        <end position="382"/>
    </location>
</feature>
<dbReference type="InterPro" id="IPR018958">
    <property type="entry name" value="Knr4/Smi1-like_dom"/>
</dbReference>
<protein>
    <recommendedName>
        <fullName evidence="1">Knr4/Smi1-like domain-containing protein</fullName>
    </recommendedName>
</protein>
<reference evidence="2 3" key="1">
    <citation type="journal article" date="2018" name="Front. Microbiol.">
        <title>Genome-Wide Analysis of Corynespora cassiicola Leaf Fall Disease Putative Effectors.</title>
        <authorList>
            <person name="Lopez D."/>
            <person name="Ribeiro S."/>
            <person name="Label P."/>
            <person name="Fumanal B."/>
            <person name="Venisse J.S."/>
            <person name="Kohler A."/>
            <person name="de Oliveira R.R."/>
            <person name="Labutti K."/>
            <person name="Lipzen A."/>
            <person name="Lail K."/>
            <person name="Bauer D."/>
            <person name="Ohm R.A."/>
            <person name="Barry K.W."/>
            <person name="Spatafora J."/>
            <person name="Grigoriev I.V."/>
            <person name="Martin F.M."/>
            <person name="Pujade-Renaud V."/>
        </authorList>
    </citation>
    <scope>NUCLEOTIDE SEQUENCE [LARGE SCALE GENOMIC DNA]</scope>
    <source>
        <strain evidence="2 3">Philippines</strain>
    </source>
</reference>